<reference evidence="2" key="1">
    <citation type="submission" date="2018-07" db="EMBL/GenBank/DDBJ databases">
        <title>Giant CbK-like Caulobacter bacteriophages have genetically divergent genomes.</title>
        <authorList>
            <person name="Wilson K.M."/>
            <person name="Ely B."/>
        </authorList>
    </citation>
    <scope>NUCLEOTIDE SEQUENCE [LARGE SCALE GENOMIC DNA]</scope>
</reference>
<evidence type="ECO:0000313" key="2">
    <source>
        <dbReference type="Proteomes" id="UP000259026"/>
    </source>
</evidence>
<dbReference type="Proteomes" id="UP000259026">
    <property type="component" value="Segment"/>
</dbReference>
<proteinExistence type="predicted"/>
<protein>
    <submittedName>
        <fullName evidence="1">Uncharacterized protein</fullName>
    </submittedName>
</protein>
<evidence type="ECO:0000313" key="1">
    <source>
        <dbReference type="EMBL" id="AXQ68919.1"/>
    </source>
</evidence>
<organism evidence="1 2">
    <name type="scientific">Caulobacter phage CcrPW</name>
    <dbReference type="NCBI Taxonomy" id="2283271"/>
    <lineage>
        <taxon>Viruses</taxon>
        <taxon>Duplodnaviria</taxon>
        <taxon>Heunggongvirae</taxon>
        <taxon>Uroviricota</taxon>
        <taxon>Caudoviricetes</taxon>
        <taxon>Jeanschmidtviridae</taxon>
        <taxon>Colossusvirus</taxon>
        <taxon>Colossusvirus PW</taxon>
    </lineage>
</organism>
<reference evidence="1 2" key="2">
    <citation type="submission" date="2018-09" db="EMBL/GenBank/DDBJ databases">
        <title>Giant CbK-like Caulobacter bacteriophages have genetically divergent genomes.</title>
        <authorList>
            <person name="Wilson K."/>
            <person name="Ely B."/>
        </authorList>
    </citation>
    <scope>NUCLEOTIDE SEQUENCE [LARGE SCALE GENOMIC DNA]</scope>
</reference>
<sequence>MKFQKFTCPETGMTWLEPVSEPQDYAPKPLTAEQQAIHDDLLERTKALTAEIKAALDEINPNITKPKDDSIADA</sequence>
<keyword evidence="2" id="KW-1185">Reference proteome</keyword>
<gene>
    <name evidence="1" type="ORF">CcrPW_gp380c</name>
</gene>
<name>A0A385EDZ5_9CAUD</name>
<dbReference type="EMBL" id="MH588545">
    <property type="protein sequence ID" value="AXQ68919.1"/>
    <property type="molecule type" value="Genomic_DNA"/>
</dbReference>
<accession>A0A385EDZ5</accession>